<gene>
    <name evidence="1" type="ORF">UY92_C0007G0030</name>
</gene>
<accession>A0A0G1YGM5</accession>
<reference evidence="1 2" key="1">
    <citation type="journal article" date="2015" name="Nature">
        <title>rRNA introns, odd ribosomes, and small enigmatic genomes across a large radiation of phyla.</title>
        <authorList>
            <person name="Brown C.T."/>
            <person name="Hug L.A."/>
            <person name="Thomas B.C."/>
            <person name="Sharon I."/>
            <person name="Castelle C.J."/>
            <person name="Singh A."/>
            <person name="Wilkins M.J."/>
            <person name="Williams K.H."/>
            <person name="Banfield J.F."/>
        </authorList>
    </citation>
    <scope>NUCLEOTIDE SEQUENCE [LARGE SCALE GENOMIC DNA]</scope>
</reference>
<organism evidence="1 2">
    <name type="scientific">Candidatus Magasanikbacteria bacterium GW2011_GWA2_56_11</name>
    <dbReference type="NCBI Taxonomy" id="1619044"/>
    <lineage>
        <taxon>Bacteria</taxon>
        <taxon>Candidatus Magasanikiibacteriota</taxon>
    </lineage>
</organism>
<sequence>MSCQNAVGDAVRVLEILDRLGDVLVLDERVVAALDRGEEPRDDRALRVAETLERLSGHRLVLGCQPELADVPAEDAETVVDHGREPVAVRSFRQPLHLGHHEGGELEHVLGLGLGHPPSAVEGVVQYEASSLGPERCLVQ</sequence>
<evidence type="ECO:0000313" key="1">
    <source>
        <dbReference type="EMBL" id="KKW42391.1"/>
    </source>
</evidence>
<evidence type="ECO:0000313" key="2">
    <source>
        <dbReference type="Proteomes" id="UP000033870"/>
    </source>
</evidence>
<dbReference type="AlphaFoldDB" id="A0A0G1YGM5"/>
<dbReference type="Proteomes" id="UP000033870">
    <property type="component" value="Unassembled WGS sequence"/>
</dbReference>
<protein>
    <submittedName>
        <fullName evidence="1">Uncharacterized protein</fullName>
    </submittedName>
</protein>
<comment type="caution">
    <text evidence="1">The sequence shown here is derived from an EMBL/GenBank/DDBJ whole genome shotgun (WGS) entry which is preliminary data.</text>
</comment>
<dbReference type="STRING" id="1619044.UY92_C0007G0030"/>
<proteinExistence type="predicted"/>
<dbReference type="EMBL" id="LCRX01000007">
    <property type="protein sequence ID" value="KKW42391.1"/>
    <property type="molecule type" value="Genomic_DNA"/>
</dbReference>
<name>A0A0G1YGM5_9BACT</name>